<accession>A0A2T6ZRA7</accession>
<proteinExistence type="predicted"/>
<organism evidence="1 2">
    <name type="scientific">Tuber borchii</name>
    <name type="common">White truffle</name>
    <dbReference type="NCBI Taxonomy" id="42251"/>
    <lineage>
        <taxon>Eukaryota</taxon>
        <taxon>Fungi</taxon>
        <taxon>Dikarya</taxon>
        <taxon>Ascomycota</taxon>
        <taxon>Pezizomycotina</taxon>
        <taxon>Pezizomycetes</taxon>
        <taxon>Pezizales</taxon>
        <taxon>Tuberaceae</taxon>
        <taxon>Tuber</taxon>
    </lineage>
</organism>
<protein>
    <submittedName>
        <fullName evidence="1">Uncharacterized protein</fullName>
    </submittedName>
</protein>
<comment type="caution">
    <text evidence="1">The sequence shown here is derived from an EMBL/GenBank/DDBJ whole genome shotgun (WGS) entry which is preliminary data.</text>
</comment>
<evidence type="ECO:0000313" key="2">
    <source>
        <dbReference type="Proteomes" id="UP000244722"/>
    </source>
</evidence>
<evidence type="ECO:0000313" key="1">
    <source>
        <dbReference type="EMBL" id="PUU78006.1"/>
    </source>
</evidence>
<sequence length="71" mass="7774">VQVYRDGRISREYMVSPRRICVSTPSLGGRGSSTAHLWHVYHASSRTSLAGMRETPGMDVLDRGGKTVLLG</sequence>
<reference evidence="1 2" key="1">
    <citation type="submission" date="2017-04" db="EMBL/GenBank/DDBJ databases">
        <title>Draft genome sequence of Tuber borchii Vittad., a whitish edible truffle.</title>
        <authorList>
            <consortium name="DOE Joint Genome Institute"/>
            <person name="Murat C."/>
            <person name="Kuo A."/>
            <person name="Barry K.W."/>
            <person name="Clum A."/>
            <person name="Dockter R.B."/>
            <person name="Fauchery L."/>
            <person name="Iotti M."/>
            <person name="Kohler A."/>
            <person name="Labutti K."/>
            <person name="Lindquist E.A."/>
            <person name="Lipzen A."/>
            <person name="Ohm R.A."/>
            <person name="Wang M."/>
            <person name="Grigoriev I.V."/>
            <person name="Zambonelli A."/>
            <person name="Martin F.M."/>
        </authorList>
    </citation>
    <scope>NUCLEOTIDE SEQUENCE [LARGE SCALE GENOMIC DNA]</scope>
    <source>
        <strain evidence="1 2">Tbo3840</strain>
    </source>
</reference>
<name>A0A2T6ZRA7_TUBBO</name>
<keyword evidence="2" id="KW-1185">Reference proteome</keyword>
<gene>
    <name evidence="1" type="ORF">B9Z19DRAFT_984595</name>
</gene>
<dbReference type="AlphaFoldDB" id="A0A2T6ZRA7"/>
<dbReference type="EMBL" id="NESQ01000132">
    <property type="protein sequence ID" value="PUU78006.1"/>
    <property type="molecule type" value="Genomic_DNA"/>
</dbReference>
<feature type="non-terminal residue" evidence="1">
    <location>
        <position position="1"/>
    </location>
</feature>
<dbReference type="Proteomes" id="UP000244722">
    <property type="component" value="Unassembled WGS sequence"/>
</dbReference>